<evidence type="ECO:0000313" key="1">
    <source>
        <dbReference type="EMBL" id="TVZ74765.1"/>
    </source>
</evidence>
<proteinExistence type="predicted"/>
<dbReference type="EMBL" id="VISO01000001">
    <property type="protein sequence ID" value="TVZ74765.1"/>
    <property type="molecule type" value="Genomic_DNA"/>
</dbReference>
<accession>A0A559TJH5</accession>
<comment type="caution">
    <text evidence="1">The sequence shown here is derived from an EMBL/GenBank/DDBJ whole genome shotgun (WGS) entry which is preliminary data.</text>
</comment>
<dbReference type="RefSeq" id="WP_022719462.1">
    <property type="nucleotide sequence ID" value="NZ_ATTQ01000069.1"/>
</dbReference>
<evidence type="ECO:0000313" key="2">
    <source>
        <dbReference type="Proteomes" id="UP000319824"/>
    </source>
</evidence>
<gene>
    <name evidence="1" type="ORF">BCL32_0075</name>
</gene>
<name>A0A559TJH5_9HYPH</name>
<reference evidence="1 2" key="1">
    <citation type="submission" date="2019-06" db="EMBL/GenBank/DDBJ databases">
        <title>Pac Bio to generate improved reference genome sequences for organisms with transposon mutant libraries (support for FEBA project).</title>
        <authorList>
            <person name="Blow M."/>
        </authorList>
    </citation>
    <scope>NUCLEOTIDE SEQUENCE [LARGE SCALE GENOMIC DNA]</scope>
    <source>
        <strain evidence="1 2">USDA 1844</strain>
    </source>
</reference>
<dbReference type="Proteomes" id="UP000319824">
    <property type="component" value="Unassembled WGS sequence"/>
</dbReference>
<protein>
    <submittedName>
        <fullName evidence="1">Uncharacterized protein</fullName>
    </submittedName>
</protein>
<dbReference type="AlphaFoldDB" id="A0A559TJH5"/>
<organism evidence="1 2">
    <name type="scientific">Rhizobium mongolense USDA 1844</name>
    <dbReference type="NCBI Taxonomy" id="1079460"/>
    <lineage>
        <taxon>Bacteria</taxon>
        <taxon>Pseudomonadati</taxon>
        <taxon>Pseudomonadota</taxon>
        <taxon>Alphaproteobacteria</taxon>
        <taxon>Hyphomicrobiales</taxon>
        <taxon>Rhizobiaceae</taxon>
        <taxon>Rhizobium/Agrobacterium group</taxon>
        <taxon>Rhizobium</taxon>
    </lineage>
</organism>
<sequence>MSEQGITEAASSDLDTVLAALSRDYSKLGPRIRELKHEVTCESAGVTLRLHFPAFRQGKTTIHELVELAWLHLTPFALTRKEIDAVRALQSTLPFDDFLIKTTQLNDAAAKLFIKAHKATNRNGEAGERWCHID</sequence>